<proteinExistence type="predicted"/>
<dbReference type="STRING" id="1314781.A0A165EDI8"/>
<dbReference type="AlphaFoldDB" id="A0A165EDI8"/>
<evidence type="ECO:0000256" key="4">
    <source>
        <dbReference type="PROSITE-ProRule" id="PRU00042"/>
    </source>
</evidence>
<sequence>MVSTARTARRIADDALIEDHDDRSCPYCSKVCDRPSTLRTHINSHTGERPFICYVPGCGRGFTVSSNMYRHAKTCTAASGGLPQPDQSGSGSGSSGGQNYSYQSAGRR</sequence>
<protein>
    <recommendedName>
        <fullName evidence="6">C2H2-type domain-containing protein</fullName>
    </recommendedName>
</protein>
<dbReference type="InterPro" id="IPR036236">
    <property type="entry name" value="Znf_C2H2_sf"/>
</dbReference>
<accession>A0A165EDI8</accession>
<dbReference type="GO" id="GO:0000978">
    <property type="term" value="F:RNA polymerase II cis-regulatory region sequence-specific DNA binding"/>
    <property type="evidence" value="ECO:0007669"/>
    <property type="project" value="TreeGrafter"/>
</dbReference>
<dbReference type="InterPro" id="IPR013087">
    <property type="entry name" value="Znf_C2H2_type"/>
</dbReference>
<gene>
    <name evidence="7" type="ORF">EXIGLDRAFT_680714</name>
</gene>
<evidence type="ECO:0000259" key="6">
    <source>
        <dbReference type="PROSITE" id="PS50157"/>
    </source>
</evidence>
<organism evidence="7 8">
    <name type="scientific">Exidia glandulosa HHB12029</name>
    <dbReference type="NCBI Taxonomy" id="1314781"/>
    <lineage>
        <taxon>Eukaryota</taxon>
        <taxon>Fungi</taxon>
        <taxon>Dikarya</taxon>
        <taxon>Basidiomycota</taxon>
        <taxon>Agaricomycotina</taxon>
        <taxon>Agaricomycetes</taxon>
        <taxon>Auriculariales</taxon>
        <taxon>Exidiaceae</taxon>
        <taxon>Exidia</taxon>
    </lineage>
</organism>
<keyword evidence="2 4" id="KW-0863">Zinc-finger</keyword>
<dbReference type="OrthoDB" id="6077919at2759"/>
<evidence type="ECO:0000256" key="5">
    <source>
        <dbReference type="SAM" id="MobiDB-lite"/>
    </source>
</evidence>
<keyword evidence="3" id="KW-0862">Zinc</keyword>
<evidence type="ECO:0000313" key="8">
    <source>
        <dbReference type="Proteomes" id="UP000077266"/>
    </source>
</evidence>
<dbReference type="SMART" id="SM00355">
    <property type="entry name" value="ZnF_C2H2"/>
    <property type="match status" value="2"/>
</dbReference>
<feature type="domain" description="C2H2-type" evidence="6">
    <location>
        <begin position="51"/>
        <end position="83"/>
    </location>
</feature>
<keyword evidence="1" id="KW-0479">Metal-binding</keyword>
<keyword evidence="8" id="KW-1185">Reference proteome</keyword>
<evidence type="ECO:0000256" key="3">
    <source>
        <dbReference type="ARBA" id="ARBA00022833"/>
    </source>
</evidence>
<dbReference type="Gene3D" id="3.30.160.60">
    <property type="entry name" value="Classic Zinc Finger"/>
    <property type="match status" value="2"/>
</dbReference>
<evidence type="ECO:0000256" key="1">
    <source>
        <dbReference type="ARBA" id="ARBA00022723"/>
    </source>
</evidence>
<feature type="region of interest" description="Disordered" evidence="5">
    <location>
        <begin position="76"/>
        <end position="108"/>
    </location>
</feature>
<dbReference type="SUPFAM" id="SSF57667">
    <property type="entry name" value="beta-beta-alpha zinc fingers"/>
    <property type="match status" value="1"/>
</dbReference>
<dbReference type="Pfam" id="PF00096">
    <property type="entry name" value="zf-C2H2"/>
    <property type="match status" value="1"/>
</dbReference>
<feature type="compositionally biased region" description="Low complexity" evidence="5">
    <location>
        <begin position="79"/>
        <end position="89"/>
    </location>
</feature>
<feature type="compositionally biased region" description="Low complexity" evidence="5">
    <location>
        <begin position="97"/>
        <end position="108"/>
    </location>
</feature>
<reference evidence="7 8" key="1">
    <citation type="journal article" date="2016" name="Mol. Biol. Evol.">
        <title>Comparative Genomics of Early-Diverging Mushroom-Forming Fungi Provides Insights into the Origins of Lignocellulose Decay Capabilities.</title>
        <authorList>
            <person name="Nagy L.G."/>
            <person name="Riley R."/>
            <person name="Tritt A."/>
            <person name="Adam C."/>
            <person name="Daum C."/>
            <person name="Floudas D."/>
            <person name="Sun H."/>
            <person name="Yadav J.S."/>
            <person name="Pangilinan J."/>
            <person name="Larsson K.H."/>
            <person name="Matsuura K."/>
            <person name="Barry K."/>
            <person name="Labutti K."/>
            <person name="Kuo R."/>
            <person name="Ohm R.A."/>
            <person name="Bhattacharya S.S."/>
            <person name="Shirouzu T."/>
            <person name="Yoshinaga Y."/>
            <person name="Martin F.M."/>
            <person name="Grigoriev I.V."/>
            <person name="Hibbett D.S."/>
        </authorList>
    </citation>
    <scope>NUCLEOTIDE SEQUENCE [LARGE SCALE GENOMIC DNA]</scope>
    <source>
        <strain evidence="7 8">HHB12029</strain>
    </source>
</reference>
<dbReference type="GO" id="GO:0008270">
    <property type="term" value="F:zinc ion binding"/>
    <property type="evidence" value="ECO:0007669"/>
    <property type="project" value="UniProtKB-KW"/>
</dbReference>
<dbReference type="EMBL" id="KV426148">
    <property type="protein sequence ID" value="KZV86682.1"/>
    <property type="molecule type" value="Genomic_DNA"/>
</dbReference>
<dbReference type="InParanoid" id="A0A165EDI8"/>
<name>A0A165EDI8_EXIGL</name>
<dbReference type="PANTHER" id="PTHR23235">
    <property type="entry name" value="KRUEPPEL-LIKE TRANSCRIPTION FACTOR"/>
    <property type="match status" value="1"/>
</dbReference>
<evidence type="ECO:0000256" key="2">
    <source>
        <dbReference type="ARBA" id="ARBA00022771"/>
    </source>
</evidence>
<dbReference type="GO" id="GO:0000981">
    <property type="term" value="F:DNA-binding transcription factor activity, RNA polymerase II-specific"/>
    <property type="evidence" value="ECO:0007669"/>
    <property type="project" value="TreeGrafter"/>
</dbReference>
<dbReference type="PROSITE" id="PS00028">
    <property type="entry name" value="ZINC_FINGER_C2H2_1"/>
    <property type="match status" value="1"/>
</dbReference>
<dbReference type="Proteomes" id="UP000077266">
    <property type="component" value="Unassembled WGS sequence"/>
</dbReference>
<feature type="domain" description="C2H2-type" evidence="6">
    <location>
        <begin position="23"/>
        <end position="50"/>
    </location>
</feature>
<evidence type="ECO:0000313" key="7">
    <source>
        <dbReference type="EMBL" id="KZV86682.1"/>
    </source>
</evidence>
<dbReference type="PANTHER" id="PTHR23235:SF120">
    <property type="entry name" value="KRUPPEL-LIKE FACTOR 15"/>
    <property type="match status" value="1"/>
</dbReference>
<dbReference type="PROSITE" id="PS50157">
    <property type="entry name" value="ZINC_FINGER_C2H2_2"/>
    <property type="match status" value="2"/>
</dbReference>